<dbReference type="Proteomes" id="UP000677913">
    <property type="component" value="Unassembled WGS sequence"/>
</dbReference>
<gene>
    <name evidence="1" type="ORF">KGA66_16275</name>
</gene>
<accession>A0A8J8BFC3</accession>
<comment type="caution">
    <text evidence="1">The sequence shown here is derived from an EMBL/GenBank/DDBJ whole genome shotgun (WGS) entry which is preliminary data.</text>
</comment>
<sequence length="107" mass="11105">MRIELLLVPDCPNGGKAAGRLRLALDEVGLSDATFTTRVIATQAEAQAAGFGGSPTILIDGRDPFAPPGAVPALACRLYRTEHGTDTAPDLAQLRRALRDADPPGVG</sequence>
<evidence type="ECO:0000313" key="1">
    <source>
        <dbReference type="EMBL" id="MBS2964614.1"/>
    </source>
</evidence>
<organism evidence="1 2">
    <name type="scientific">Actinocrinis puniceicyclus</name>
    <dbReference type="NCBI Taxonomy" id="977794"/>
    <lineage>
        <taxon>Bacteria</taxon>
        <taxon>Bacillati</taxon>
        <taxon>Actinomycetota</taxon>
        <taxon>Actinomycetes</taxon>
        <taxon>Catenulisporales</taxon>
        <taxon>Actinospicaceae</taxon>
        <taxon>Actinocrinis</taxon>
    </lineage>
</organism>
<name>A0A8J8BFC3_9ACTN</name>
<reference evidence="1" key="1">
    <citation type="submission" date="2021-04" db="EMBL/GenBank/DDBJ databases">
        <title>Genome based classification of Actinospica acidithermotolerans sp. nov., an actinobacterium isolated from an Indonesian hot spring.</title>
        <authorList>
            <person name="Kusuma A.B."/>
            <person name="Putra K.E."/>
            <person name="Nafisah S."/>
            <person name="Loh J."/>
            <person name="Nouioui I."/>
            <person name="Goodfellow M."/>
        </authorList>
    </citation>
    <scope>NUCLEOTIDE SEQUENCE</scope>
    <source>
        <strain evidence="1">DSM 45618</strain>
    </source>
</reference>
<evidence type="ECO:0008006" key="3">
    <source>
        <dbReference type="Google" id="ProtNLM"/>
    </source>
</evidence>
<proteinExistence type="predicted"/>
<dbReference type="RefSeq" id="WP_211468977.1">
    <property type="nucleotide sequence ID" value="NZ_JAGSXH010000055.1"/>
</dbReference>
<protein>
    <recommendedName>
        <fullName evidence="3">Alkylmercury lyase</fullName>
    </recommendedName>
</protein>
<dbReference type="AlphaFoldDB" id="A0A8J8BFC3"/>
<dbReference type="EMBL" id="JAGSXH010000055">
    <property type="protein sequence ID" value="MBS2964614.1"/>
    <property type="molecule type" value="Genomic_DNA"/>
</dbReference>
<keyword evidence="2" id="KW-1185">Reference proteome</keyword>
<evidence type="ECO:0000313" key="2">
    <source>
        <dbReference type="Proteomes" id="UP000677913"/>
    </source>
</evidence>